<dbReference type="EMBL" id="UINC01050825">
    <property type="protein sequence ID" value="SVB64249.1"/>
    <property type="molecule type" value="Genomic_DNA"/>
</dbReference>
<feature type="domain" description="Cas6b N-terminal" evidence="1">
    <location>
        <begin position="14"/>
        <end position="103"/>
    </location>
</feature>
<reference evidence="2" key="1">
    <citation type="submission" date="2018-05" db="EMBL/GenBank/DDBJ databases">
        <authorList>
            <person name="Lanie J.A."/>
            <person name="Ng W.-L."/>
            <person name="Kazmierczak K.M."/>
            <person name="Andrzejewski T.M."/>
            <person name="Davidsen T.M."/>
            <person name="Wayne K.J."/>
            <person name="Tettelin H."/>
            <person name="Glass J.I."/>
            <person name="Rusch D."/>
            <person name="Podicherti R."/>
            <person name="Tsui H.-C.T."/>
            <person name="Winkler M.E."/>
        </authorList>
    </citation>
    <scope>NUCLEOTIDE SEQUENCE</scope>
</reference>
<gene>
    <name evidence="2" type="ORF">METZ01_LOCUS217103</name>
</gene>
<sequence length="153" mass="17648">MVSNGPESRAVLATLITDKPVKKTAYQVKGVFMRHYPDLDIIPMLNGKYRDRYLYPRVQVKVLNEQIYIVGVGDGSDCVLQLIDKISTLDFGNITFEVNDKNIIDMMDQFQQADQLIRYRFITPWVALNQTTGRKYRALNNSERVNFLNKLLG</sequence>
<dbReference type="InterPro" id="IPR041528">
    <property type="entry name" value="Cas6b_N"/>
</dbReference>
<feature type="non-terminal residue" evidence="2">
    <location>
        <position position="153"/>
    </location>
</feature>
<evidence type="ECO:0000313" key="2">
    <source>
        <dbReference type="EMBL" id="SVB64249.1"/>
    </source>
</evidence>
<evidence type="ECO:0000259" key="1">
    <source>
        <dbReference type="Pfam" id="PF17955"/>
    </source>
</evidence>
<dbReference type="Pfam" id="PF17955">
    <property type="entry name" value="Cas6b_N"/>
    <property type="match status" value="1"/>
</dbReference>
<accession>A0A382FNL8</accession>
<protein>
    <recommendedName>
        <fullName evidence="1">Cas6b N-terminal domain-containing protein</fullName>
    </recommendedName>
</protein>
<name>A0A382FNL8_9ZZZZ</name>
<dbReference type="AlphaFoldDB" id="A0A382FNL8"/>
<proteinExistence type="predicted"/>
<organism evidence="2">
    <name type="scientific">marine metagenome</name>
    <dbReference type="NCBI Taxonomy" id="408172"/>
    <lineage>
        <taxon>unclassified sequences</taxon>
        <taxon>metagenomes</taxon>
        <taxon>ecological metagenomes</taxon>
    </lineage>
</organism>